<evidence type="ECO:0000256" key="9">
    <source>
        <dbReference type="ARBA" id="ARBA00023136"/>
    </source>
</evidence>
<dbReference type="SUPFAM" id="SSF103506">
    <property type="entry name" value="Mitochondrial carrier"/>
    <property type="match status" value="1"/>
</dbReference>
<keyword evidence="3 11" id="KW-0813">Transport</keyword>
<dbReference type="InterPro" id="IPR023395">
    <property type="entry name" value="MCP_dom_sf"/>
</dbReference>
<dbReference type="AlphaFoldDB" id="A0A0K9Q2L3"/>
<dbReference type="PROSITE" id="PS50920">
    <property type="entry name" value="SOLCAR"/>
    <property type="match status" value="3"/>
</dbReference>
<dbReference type="Pfam" id="PF00153">
    <property type="entry name" value="Mito_carr"/>
    <property type="match status" value="3"/>
</dbReference>
<evidence type="ECO:0000256" key="2">
    <source>
        <dbReference type="ARBA" id="ARBA00006375"/>
    </source>
</evidence>
<gene>
    <name evidence="12" type="ORF">ZOSMA_113G00280</name>
</gene>
<evidence type="ECO:0000256" key="6">
    <source>
        <dbReference type="ARBA" id="ARBA00022792"/>
    </source>
</evidence>
<organism evidence="12 13">
    <name type="scientific">Zostera marina</name>
    <name type="common">Eelgrass</name>
    <dbReference type="NCBI Taxonomy" id="29655"/>
    <lineage>
        <taxon>Eukaryota</taxon>
        <taxon>Viridiplantae</taxon>
        <taxon>Streptophyta</taxon>
        <taxon>Embryophyta</taxon>
        <taxon>Tracheophyta</taxon>
        <taxon>Spermatophyta</taxon>
        <taxon>Magnoliopsida</taxon>
        <taxon>Liliopsida</taxon>
        <taxon>Zosteraceae</taxon>
        <taxon>Zostera</taxon>
    </lineage>
</organism>
<evidence type="ECO:0000313" key="13">
    <source>
        <dbReference type="Proteomes" id="UP000036987"/>
    </source>
</evidence>
<comment type="subcellular location">
    <subcellularLocation>
        <location evidence="1">Mitochondrion inner membrane</location>
        <topology evidence="1">Multi-pass membrane protein</topology>
    </subcellularLocation>
</comment>
<comment type="similarity">
    <text evidence="2 11">Belongs to the mitochondrial carrier (TC 2.A.29) family.</text>
</comment>
<evidence type="ECO:0000256" key="10">
    <source>
        <dbReference type="PROSITE-ProRule" id="PRU00282"/>
    </source>
</evidence>
<evidence type="ECO:0000256" key="1">
    <source>
        <dbReference type="ARBA" id="ARBA00004448"/>
    </source>
</evidence>
<comment type="caution">
    <text evidence="12">The sequence shown here is derived from an EMBL/GenBank/DDBJ whole genome shotgun (WGS) entry which is preliminary data.</text>
</comment>
<keyword evidence="6" id="KW-0999">Mitochondrion inner membrane</keyword>
<sequence length="316" mass="34598">MDGGDGGIAPETGRNQGSLYMRRILFASLSASVSETATFPIDIIKTRLQSHTFSSSSSLTANPFRVALGIWRSEGGFFGLYKGLPPAILRHLFYTPIRIVGYEHLRNITGGGNGRFRYFSSDSLVGRSICGGVSGVVAQIVASPADLIKVRMQVDGQLVRRGIEARYTGLANAFGKIIRTDGVKGLWKGALPNAQRAFLVNMGELACYDQAKSFIVNNKIAQDGIYAHTLASIASGLSATILSCPADVVKTRMMSQVETKVIYMGTYDCLVKTVRMEGILALWKGFFPTWARLGPWQFVFWVSYEKFRYIAGLSSF</sequence>
<dbReference type="PRINTS" id="PR00926">
    <property type="entry name" value="MITOCARRIER"/>
</dbReference>
<keyword evidence="8" id="KW-0496">Mitochondrion</keyword>
<evidence type="ECO:0000256" key="4">
    <source>
        <dbReference type="ARBA" id="ARBA00022692"/>
    </source>
</evidence>
<evidence type="ECO:0000256" key="5">
    <source>
        <dbReference type="ARBA" id="ARBA00022737"/>
    </source>
</evidence>
<protein>
    <submittedName>
        <fullName evidence="12">Mitochondrial carrier protein</fullName>
    </submittedName>
</protein>
<accession>A0A0K9Q2L3</accession>
<keyword evidence="7" id="KW-1133">Transmembrane helix</keyword>
<dbReference type="PANTHER" id="PTHR45618">
    <property type="entry name" value="MITOCHONDRIAL DICARBOXYLATE CARRIER-RELATED"/>
    <property type="match status" value="1"/>
</dbReference>
<dbReference type="OrthoDB" id="756301at2759"/>
<dbReference type="Gene3D" id="1.50.40.10">
    <property type="entry name" value="Mitochondrial carrier domain"/>
    <property type="match status" value="1"/>
</dbReference>
<dbReference type="FunFam" id="1.50.40.10:FF:000062">
    <property type="entry name" value="mitochondrial uncoupling protein 3"/>
    <property type="match status" value="1"/>
</dbReference>
<evidence type="ECO:0000313" key="12">
    <source>
        <dbReference type="EMBL" id="KMZ75541.1"/>
    </source>
</evidence>
<dbReference type="InterPro" id="IPR002067">
    <property type="entry name" value="MCP"/>
</dbReference>
<keyword evidence="13" id="KW-1185">Reference proteome</keyword>
<evidence type="ECO:0000256" key="11">
    <source>
        <dbReference type="RuleBase" id="RU000488"/>
    </source>
</evidence>
<feature type="repeat" description="Solcar" evidence="10">
    <location>
        <begin position="223"/>
        <end position="310"/>
    </location>
</feature>
<dbReference type="Proteomes" id="UP000036987">
    <property type="component" value="Unassembled WGS sequence"/>
</dbReference>
<evidence type="ECO:0000256" key="3">
    <source>
        <dbReference type="ARBA" id="ARBA00022448"/>
    </source>
</evidence>
<evidence type="ECO:0000256" key="8">
    <source>
        <dbReference type="ARBA" id="ARBA00023128"/>
    </source>
</evidence>
<dbReference type="OMA" id="FPFWKAV"/>
<keyword evidence="4 10" id="KW-0812">Transmembrane</keyword>
<name>A0A0K9Q2L3_ZOSMR</name>
<keyword evidence="9 10" id="KW-0472">Membrane</keyword>
<evidence type="ECO:0000256" key="7">
    <source>
        <dbReference type="ARBA" id="ARBA00022989"/>
    </source>
</evidence>
<dbReference type="GO" id="GO:0009409">
    <property type="term" value="P:response to cold"/>
    <property type="evidence" value="ECO:0000318"/>
    <property type="project" value="GO_Central"/>
</dbReference>
<dbReference type="InterPro" id="IPR018108">
    <property type="entry name" value="MCP_transmembrane"/>
</dbReference>
<dbReference type="InterPro" id="IPR050391">
    <property type="entry name" value="Mito_Metabolite_Transporter"/>
</dbReference>
<dbReference type="GO" id="GO:0005743">
    <property type="term" value="C:mitochondrial inner membrane"/>
    <property type="evidence" value="ECO:0007669"/>
    <property type="project" value="UniProtKB-SubCell"/>
</dbReference>
<feature type="repeat" description="Solcar" evidence="10">
    <location>
        <begin position="122"/>
        <end position="214"/>
    </location>
</feature>
<dbReference type="GO" id="GO:0022857">
    <property type="term" value="F:transmembrane transporter activity"/>
    <property type="evidence" value="ECO:0000318"/>
    <property type="project" value="GO_Central"/>
</dbReference>
<dbReference type="EMBL" id="LFYR01000158">
    <property type="protein sequence ID" value="KMZ75541.1"/>
    <property type="molecule type" value="Genomic_DNA"/>
</dbReference>
<reference evidence="13" key="1">
    <citation type="journal article" date="2016" name="Nature">
        <title>The genome of the seagrass Zostera marina reveals angiosperm adaptation to the sea.</title>
        <authorList>
            <person name="Olsen J.L."/>
            <person name="Rouze P."/>
            <person name="Verhelst B."/>
            <person name="Lin Y.-C."/>
            <person name="Bayer T."/>
            <person name="Collen J."/>
            <person name="Dattolo E."/>
            <person name="De Paoli E."/>
            <person name="Dittami S."/>
            <person name="Maumus F."/>
            <person name="Michel G."/>
            <person name="Kersting A."/>
            <person name="Lauritano C."/>
            <person name="Lohaus R."/>
            <person name="Toepel M."/>
            <person name="Tonon T."/>
            <person name="Vanneste K."/>
            <person name="Amirebrahimi M."/>
            <person name="Brakel J."/>
            <person name="Bostroem C."/>
            <person name="Chovatia M."/>
            <person name="Grimwood J."/>
            <person name="Jenkins J.W."/>
            <person name="Jueterbock A."/>
            <person name="Mraz A."/>
            <person name="Stam W.T."/>
            <person name="Tice H."/>
            <person name="Bornberg-Bauer E."/>
            <person name="Green P.J."/>
            <person name="Pearson G.A."/>
            <person name="Procaccini G."/>
            <person name="Duarte C.M."/>
            <person name="Schmutz J."/>
            <person name="Reusch T.B.H."/>
            <person name="Van de Peer Y."/>
        </authorList>
    </citation>
    <scope>NUCLEOTIDE SEQUENCE [LARGE SCALE GENOMIC DNA]</scope>
    <source>
        <strain evidence="13">cv. Finnish</strain>
    </source>
</reference>
<keyword evidence="5" id="KW-0677">Repeat</keyword>
<proteinExistence type="inferred from homology"/>
<feature type="repeat" description="Solcar" evidence="10">
    <location>
        <begin position="22"/>
        <end position="108"/>
    </location>
</feature>